<evidence type="ECO:0000256" key="1">
    <source>
        <dbReference type="ARBA" id="ARBA00006930"/>
    </source>
</evidence>
<feature type="coiled-coil region" evidence="4">
    <location>
        <begin position="189"/>
        <end position="216"/>
    </location>
</feature>
<proteinExistence type="inferred from homology"/>
<evidence type="ECO:0000256" key="2">
    <source>
        <dbReference type="ARBA" id="ARBA00011322"/>
    </source>
</evidence>
<dbReference type="GO" id="GO:0006302">
    <property type="term" value="P:double-strand break repair"/>
    <property type="evidence" value="ECO:0007669"/>
    <property type="project" value="InterPro"/>
</dbReference>
<reference evidence="6 7" key="1">
    <citation type="submission" date="2016-06" db="EMBL/GenBank/DDBJ databases">
        <title>Genome sequence of Clostridium acetireducens DSM 10703.</title>
        <authorList>
            <person name="Poehlein A."/>
            <person name="Fluechter S."/>
            <person name="Duerre P."/>
            <person name="Daniel R."/>
        </authorList>
    </citation>
    <scope>NUCLEOTIDE SEQUENCE [LARGE SCALE GENOMIC DNA]</scope>
    <source>
        <strain evidence="6 7">DSM 10703</strain>
    </source>
</reference>
<dbReference type="Gene3D" id="3.40.50.300">
    <property type="entry name" value="P-loop containing nucleotide triphosphate hydrolases"/>
    <property type="match status" value="2"/>
</dbReference>
<organism evidence="6 7">
    <name type="scientific">Clostridium acetireducens DSM 10703</name>
    <dbReference type="NCBI Taxonomy" id="1121290"/>
    <lineage>
        <taxon>Bacteria</taxon>
        <taxon>Bacillati</taxon>
        <taxon>Bacillota</taxon>
        <taxon>Clostridia</taxon>
        <taxon>Eubacteriales</taxon>
        <taxon>Clostridiaceae</taxon>
        <taxon>Clostridium</taxon>
    </lineage>
</organism>
<dbReference type="STRING" id="1121290.CLAOCE_02280"/>
<gene>
    <name evidence="6" type="primary">sbcC</name>
    <name evidence="6" type="ORF">CLOACE_02280</name>
</gene>
<dbReference type="EMBL" id="LZFO01000002">
    <property type="protein sequence ID" value="OFI07624.1"/>
    <property type="molecule type" value="Genomic_DNA"/>
</dbReference>
<feature type="domain" description="Rad50/SbcC-type AAA" evidence="5">
    <location>
        <begin position="5"/>
        <end position="224"/>
    </location>
</feature>
<dbReference type="OrthoDB" id="9795626at2"/>
<keyword evidence="7" id="KW-1185">Reference proteome</keyword>
<comment type="subunit">
    <text evidence="2">Heterodimer of SbcC and SbcD.</text>
</comment>
<accession>A0A1E8F2M0</accession>
<dbReference type="PANTHER" id="PTHR32114">
    <property type="entry name" value="ABC TRANSPORTER ABCH.3"/>
    <property type="match status" value="1"/>
</dbReference>
<dbReference type="AlphaFoldDB" id="A0A1E8F2M0"/>
<dbReference type="Proteomes" id="UP000175744">
    <property type="component" value="Unassembled WGS sequence"/>
</dbReference>
<dbReference type="RefSeq" id="WP_070109201.1">
    <property type="nucleotide sequence ID" value="NZ_LZFO01000002.1"/>
</dbReference>
<evidence type="ECO:0000256" key="3">
    <source>
        <dbReference type="ARBA" id="ARBA00013368"/>
    </source>
</evidence>
<feature type="coiled-coil region" evidence="4">
    <location>
        <begin position="241"/>
        <end position="486"/>
    </location>
</feature>
<evidence type="ECO:0000256" key="4">
    <source>
        <dbReference type="SAM" id="Coils"/>
    </source>
</evidence>
<sequence>MKPLKLVMKSFGSYAGVQKIDFTKLKNRSMFLIHGPTGSGKTTILDAICYALYGETSGNERNGKSMRSQFASLDEITEVEFDFEIKEDFYKIKRIPEQERAKKQGEGTTIQLAEAVLWKKINGKMEVVESRQSKVTQKIEEIIGFQSNQFRRVIMLPQGKFRELLIAKSEERQQILEKIFHTEEYKNIEEFFRNKAKKLRQEIQNKKTEKNTILNRVKCYEDDLEYKEILFNEKVNTKDKINTLEKLLIKDREKLKNIEENLKIKIKELKKSEKELEDAKRNNEKLLNKGNTEKTLKKIEKLKEEIDIKRKRIEAARKAVTLIEIEKIAKHRSEDRSHWEKQIKDTNNNINILKEKILEKEKEFNKQKEKNKEVESIQKKILQLESLKNDVKALNNLKDEITCLEKDLNNIEKNMEYSIFEIKEKQNKIDEIISNVNKLRDYENKLMELNINLEKEINILRKLQHCKNLESEYKKICENYNIEKEKLDKIHRNYTIAKSEYTELQSLWSQGQAFILAENLKTGEACPVCGSKSHPHKAEKKQNIPTEEKLKYRKEQMEILEKKKENQKNLWDKLSVDKNSLENSIIDIKKDLKDYYNLSIDALNKSIEETSNNIKNLEKSIKEIDKLKIQLEDEKKYILDMKNKLENLQKEYAHKKEEYHSKKGKLDYIDKNIPKDIKIEKDLNKSIKDLNKKSYQLISDFEKCENELQNLNTELAQLKAVYKTAIETFEDIDKKYKKEKEEFKTRMINEGFKKYQCYSQAKEDMPNIKSLEKEVKDYDASFCAAKDNYENALKESEGLEVIEIKEIYKRNSSLEKERMEILSEKNNYENKIKDNEIILKDVLNLESLIEKKEKHYYIIGDLSDTANGKNLFGMTFERFVLSILLDDILIAANYRLNKMSDGRYSLNRTLQRDRKNAQGGLELEVFDNNTGMARPVATLSGGESFKASLSLALGLSDVVQSYSGGISLNTMFIDEGFGSLDPESLDNAIKTLMELQQKGRIVGIISHVPELKERIDARLEVIPTERGSIAEFKVL</sequence>
<dbReference type="SUPFAM" id="SSF52540">
    <property type="entry name" value="P-loop containing nucleoside triphosphate hydrolases"/>
    <property type="match status" value="1"/>
</dbReference>
<feature type="coiled-coil region" evidence="4">
    <location>
        <begin position="701"/>
        <end position="728"/>
    </location>
</feature>
<dbReference type="PATRIC" id="fig|1121290.3.peg.232"/>
<protein>
    <recommendedName>
        <fullName evidence="3">Nuclease SbcCD subunit C</fullName>
    </recommendedName>
</protein>
<dbReference type="PANTHER" id="PTHR32114:SF2">
    <property type="entry name" value="ABC TRANSPORTER ABCH.3"/>
    <property type="match status" value="1"/>
</dbReference>
<dbReference type="Pfam" id="PF13558">
    <property type="entry name" value="SbcC_Walker_B"/>
    <property type="match status" value="1"/>
</dbReference>
<dbReference type="InterPro" id="IPR038729">
    <property type="entry name" value="Rad50/SbcC_AAA"/>
</dbReference>
<dbReference type="InterPro" id="IPR027417">
    <property type="entry name" value="P-loop_NTPase"/>
</dbReference>
<dbReference type="CDD" id="cd03279">
    <property type="entry name" value="ABC_sbcCD"/>
    <property type="match status" value="1"/>
</dbReference>
<evidence type="ECO:0000259" key="5">
    <source>
        <dbReference type="Pfam" id="PF13476"/>
    </source>
</evidence>
<feature type="coiled-coil region" evidence="4">
    <location>
        <begin position="600"/>
        <end position="665"/>
    </location>
</feature>
<evidence type="ECO:0000313" key="7">
    <source>
        <dbReference type="Proteomes" id="UP000175744"/>
    </source>
</evidence>
<name>A0A1E8F2M0_9CLOT</name>
<comment type="caution">
    <text evidence="6">The sequence shown here is derived from an EMBL/GenBank/DDBJ whole genome shotgun (WGS) entry which is preliminary data.</text>
</comment>
<keyword evidence="4" id="KW-0175">Coiled coil</keyword>
<dbReference type="GO" id="GO:0016887">
    <property type="term" value="F:ATP hydrolysis activity"/>
    <property type="evidence" value="ECO:0007669"/>
    <property type="project" value="InterPro"/>
</dbReference>
<evidence type="ECO:0000313" key="6">
    <source>
        <dbReference type="EMBL" id="OFI07624.1"/>
    </source>
</evidence>
<dbReference type="Pfam" id="PF13476">
    <property type="entry name" value="AAA_23"/>
    <property type="match status" value="1"/>
</dbReference>
<comment type="similarity">
    <text evidence="1">Belongs to the SMC family. SbcC subfamily.</text>
</comment>